<dbReference type="AlphaFoldDB" id="A0A5C7F0F4"/>
<dbReference type="OrthoDB" id="2974109at2"/>
<dbReference type="EMBL" id="CP144914">
    <property type="protein sequence ID" value="WWD78882.1"/>
    <property type="molecule type" value="Genomic_DNA"/>
</dbReference>
<protein>
    <submittedName>
        <fullName evidence="2">Uncharacterized protein</fullName>
    </submittedName>
</protein>
<gene>
    <name evidence="2" type="ORF">FTX54_010630</name>
</gene>
<name>A0A5C7F0F4_9BACI</name>
<keyword evidence="1" id="KW-1133">Transmembrane helix</keyword>
<dbReference type="RefSeq" id="WP_147805024.1">
    <property type="nucleotide sequence ID" value="NZ_CP144914.1"/>
</dbReference>
<keyword evidence="1" id="KW-0472">Membrane</keyword>
<reference evidence="2 3" key="1">
    <citation type="submission" date="2024-01" db="EMBL/GenBank/DDBJ databases">
        <title>Complete Genome Sequence of Alkalicoccus halolimnae BZ-SZ-XJ29T, a Moderately Halophilic Bacterium Isolated from a Salt Lake.</title>
        <authorList>
            <person name="Zhao B."/>
        </authorList>
    </citation>
    <scope>NUCLEOTIDE SEQUENCE [LARGE SCALE GENOMIC DNA]</scope>
    <source>
        <strain evidence="2 3">BZ-SZ-XJ29</strain>
    </source>
</reference>
<feature type="transmembrane region" description="Helical" evidence="1">
    <location>
        <begin position="7"/>
        <end position="25"/>
    </location>
</feature>
<dbReference type="Proteomes" id="UP000321816">
    <property type="component" value="Chromosome"/>
</dbReference>
<evidence type="ECO:0000313" key="2">
    <source>
        <dbReference type="EMBL" id="WWD78882.1"/>
    </source>
</evidence>
<proteinExistence type="predicted"/>
<evidence type="ECO:0000256" key="1">
    <source>
        <dbReference type="SAM" id="Phobius"/>
    </source>
</evidence>
<keyword evidence="1" id="KW-0812">Transmembrane</keyword>
<feature type="transmembrane region" description="Helical" evidence="1">
    <location>
        <begin position="31"/>
        <end position="52"/>
    </location>
</feature>
<feature type="transmembrane region" description="Helical" evidence="1">
    <location>
        <begin position="88"/>
        <end position="109"/>
    </location>
</feature>
<sequence>MFYALGSAAGIVLVVVYALLAYFVFEDPVLTLYLTPITGVILFIPVLVLSLFTKKISRPTVYGTSAPKKPSTVERGNPKRGKGYKVSVFLMFMGIPMFLGFIILGIIYFESGAAAFSTPWLF</sequence>
<accession>A0A5C7F0F4</accession>
<evidence type="ECO:0000313" key="3">
    <source>
        <dbReference type="Proteomes" id="UP000321816"/>
    </source>
</evidence>
<dbReference type="KEGG" id="ahal:FTX54_010630"/>
<organism evidence="2 3">
    <name type="scientific">Alkalicoccus halolimnae</name>
    <dbReference type="NCBI Taxonomy" id="1667239"/>
    <lineage>
        <taxon>Bacteria</taxon>
        <taxon>Bacillati</taxon>
        <taxon>Bacillota</taxon>
        <taxon>Bacilli</taxon>
        <taxon>Bacillales</taxon>
        <taxon>Bacillaceae</taxon>
        <taxon>Alkalicoccus</taxon>
    </lineage>
</organism>
<keyword evidence="3" id="KW-1185">Reference proteome</keyword>